<proteinExistence type="predicted"/>
<organism evidence="1 2">
    <name type="scientific">Rhododendron molle</name>
    <name type="common">Chinese azalea</name>
    <name type="synonym">Azalea mollis</name>
    <dbReference type="NCBI Taxonomy" id="49168"/>
    <lineage>
        <taxon>Eukaryota</taxon>
        <taxon>Viridiplantae</taxon>
        <taxon>Streptophyta</taxon>
        <taxon>Embryophyta</taxon>
        <taxon>Tracheophyta</taxon>
        <taxon>Spermatophyta</taxon>
        <taxon>Magnoliopsida</taxon>
        <taxon>eudicotyledons</taxon>
        <taxon>Gunneridae</taxon>
        <taxon>Pentapetalae</taxon>
        <taxon>asterids</taxon>
        <taxon>Ericales</taxon>
        <taxon>Ericaceae</taxon>
        <taxon>Ericoideae</taxon>
        <taxon>Rhodoreae</taxon>
        <taxon>Rhododendron</taxon>
    </lineage>
</organism>
<sequence length="344" mass="39545">MVELPLGVKLHPILIEQQDFPTYQYVNAIDDVDDGLPRYHNIWNFVESREYSAEATKKDQTVLRTLAAQFIICGGKLYRISHCGMHKVCVNGAEATRIMEEIHEGVCGPHMSGVMPARKILRQGYFWSAMESQCVDYVQRCHRCQIHAKLMHVPPSNLFSMTSPWPFFVWGINVIGMIRPSASNGHRLILVVIDYFTKWVEAESYKTLAVVQVAQFIRKNIIYRYGVPQAFVSDNGTHFKGRILELFDEFKIQIHHSTVYRPQANGAVEATNKNVETIIKKSVESIRDWHEQLPLALWGYRMSIQTSTGVTPFYIIYGMELVLPIKLEVLSLRVMTEYELTESE</sequence>
<evidence type="ECO:0000313" key="2">
    <source>
        <dbReference type="Proteomes" id="UP001062846"/>
    </source>
</evidence>
<protein>
    <submittedName>
        <fullName evidence="1">Uncharacterized protein</fullName>
    </submittedName>
</protein>
<evidence type="ECO:0000313" key="1">
    <source>
        <dbReference type="EMBL" id="KAI8572871.1"/>
    </source>
</evidence>
<dbReference type="EMBL" id="CM046388">
    <property type="protein sequence ID" value="KAI8572871.1"/>
    <property type="molecule type" value="Genomic_DNA"/>
</dbReference>
<accession>A0ACC0Q5Z5</accession>
<name>A0ACC0Q5Z5_RHOML</name>
<keyword evidence="2" id="KW-1185">Reference proteome</keyword>
<gene>
    <name evidence="1" type="ORF">RHMOL_Rhmol01G0234000</name>
</gene>
<reference evidence="1" key="1">
    <citation type="submission" date="2022-02" db="EMBL/GenBank/DDBJ databases">
        <title>Plant Genome Project.</title>
        <authorList>
            <person name="Zhang R.-G."/>
        </authorList>
    </citation>
    <scope>NUCLEOTIDE SEQUENCE</scope>
    <source>
        <strain evidence="1">AT1</strain>
    </source>
</reference>
<dbReference type="Proteomes" id="UP001062846">
    <property type="component" value="Chromosome 1"/>
</dbReference>
<comment type="caution">
    <text evidence="1">The sequence shown here is derived from an EMBL/GenBank/DDBJ whole genome shotgun (WGS) entry which is preliminary data.</text>
</comment>